<dbReference type="InterPro" id="IPR004089">
    <property type="entry name" value="MCPsignal_dom"/>
</dbReference>
<evidence type="ECO:0000259" key="12">
    <source>
        <dbReference type="PROSITE" id="PS50885"/>
    </source>
</evidence>
<dbReference type="SUPFAM" id="SSF103190">
    <property type="entry name" value="Sensory domain-like"/>
    <property type="match status" value="1"/>
</dbReference>
<evidence type="ECO:0000259" key="11">
    <source>
        <dbReference type="PROSITE" id="PS50111"/>
    </source>
</evidence>
<evidence type="ECO:0000256" key="4">
    <source>
        <dbReference type="ARBA" id="ARBA00022692"/>
    </source>
</evidence>
<dbReference type="Gene3D" id="3.30.450.20">
    <property type="entry name" value="PAS domain"/>
    <property type="match status" value="2"/>
</dbReference>
<evidence type="ECO:0000256" key="7">
    <source>
        <dbReference type="ARBA" id="ARBA00023224"/>
    </source>
</evidence>
<gene>
    <name evidence="13" type="ORF">FXF36_01905</name>
</gene>
<feature type="domain" description="HAMP" evidence="12">
    <location>
        <begin position="303"/>
        <end position="356"/>
    </location>
</feature>
<dbReference type="InterPro" id="IPR029151">
    <property type="entry name" value="Sensor-like_sf"/>
</dbReference>
<evidence type="ECO:0000313" key="14">
    <source>
        <dbReference type="Proteomes" id="UP000327030"/>
    </source>
</evidence>
<dbReference type="GO" id="GO:0005886">
    <property type="term" value="C:plasma membrane"/>
    <property type="evidence" value="ECO:0007669"/>
    <property type="project" value="UniProtKB-SubCell"/>
</dbReference>
<feature type="transmembrane region" description="Helical" evidence="10">
    <location>
        <begin position="278"/>
        <end position="300"/>
    </location>
</feature>
<comment type="similarity">
    <text evidence="8">Belongs to the methyl-accepting chemotaxis (MCP) protein family.</text>
</comment>
<dbReference type="GO" id="GO:0006935">
    <property type="term" value="P:chemotaxis"/>
    <property type="evidence" value="ECO:0007669"/>
    <property type="project" value="UniProtKB-KW"/>
</dbReference>
<keyword evidence="5 10" id="KW-1133">Transmembrane helix</keyword>
<dbReference type="PROSITE" id="PS50885">
    <property type="entry name" value="HAMP"/>
    <property type="match status" value="1"/>
</dbReference>
<evidence type="ECO:0000313" key="13">
    <source>
        <dbReference type="EMBL" id="QFJ53708.1"/>
    </source>
</evidence>
<name>A0A5P6VMX7_PSEXY</name>
<dbReference type="InterPro" id="IPR003660">
    <property type="entry name" value="HAMP_dom"/>
</dbReference>
<evidence type="ECO:0000256" key="8">
    <source>
        <dbReference type="ARBA" id="ARBA00029447"/>
    </source>
</evidence>
<dbReference type="AlphaFoldDB" id="A0A5P6VMX7"/>
<evidence type="ECO:0000256" key="1">
    <source>
        <dbReference type="ARBA" id="ARBA00004651"/>
    </source>
</evidence>
<dbReference type="Pfam" id="PF02743">
    <property type="entry name" value="dCache_1"/>
    <property type="match status" value="1"/>
</dbReference>
<keyword evidence="3" id="KW-0145">Chemotaxis</keyword>
<keyword evidence="6 10" id="KW-0472">Membrane</keyword>
<dbReference type="KEGG" id="pxv:FXF36_01905"/>
<organism evidence="13 14">
    <name type="scientific">Pseudobutyrivibrio xylanivorans</name>
    <dbReference type="NCBI Taxonomy" id="185007"/>
    <lineage>
        <taxon>Bacteria</taxon>
        <taxon>Bacillati</taxon>
        <taxon>Bacillota</taxon>
        <taxon>Clostridia</taxon>
        <taxon>Lachnospirales</taxon>
        <taxon>Lachnospiraceae</taxon>
        <taxon>Pseudobutyrivibrio</taxon>
    </lineage>
</organism>
<keyword evidence="4 10" id="KW-0812">Transmembrane</keyword>
<evidence type="ECO:0000256" key="6">
    <source>
        <dbReference type="ARBA" id="ARBA00023136"/>
    </source>
</evidence>
<dbReference type="Proteomes" id="UP000327030">
    <property type="component" value="Chromosome 1"/>
</dbReference>
<proteinExistence type="inferred from homology"/>
<dbReference type="GO" id="GO:0007165">
    <property type="term" value="P:signal transduction"/>
    <property type="evidence" value="ECO:0007669"/>
    <property type="project" value="UniProtKB-KW"/>
</dbReference>
<evidence type="ECO:0000256" key="2">
    <source>
        <dbReference type="ARBA" id="ARBA00022475"/>
    </source>
</evidence>
<evidence type="ECO:0000256" key="3">
    <source>
        <dbReference type="ARBA" id="ARBA00022500"/>
    </source>
</evidence>
<accession>A0A5P6VMX7</accession>
<dbReference type="RefSeq" id="WP_151622205.1">
    <property type="nucleotide sequence ID" value="NZ_CP043028.1"/>
</dbReference>
<dbReference type="SMART" id="SM00283">
    <property type="entry name" value="MA"/>
    <property type="match status" value="1"/>
</dbReference>
<evidence type="ECO:0000256" key="9">
    <source>
        <dbReference type="PROSITE-ProRule" id="PRU00284"/>
    </source>
</evidence>
<dbReference type="PANTHER" id="PTHR32089">
    <property type="entry name" value="METHYL-ACCEPTING CHEMOTAXIS PROTEIN MCPB"/>
    <property type="match status" value="1"/>
</dbReference>
<dbReference type="PANTHER" id="PTHR32089:SF112">
    <property type="entry name" value="LYSOZYME-LIKE PROTEIN-RELATED"/>
    <property type="match status" value="1"/>
</dbReference>
<dbReference type="OrthoDB" id="9762005at2"/>
<dbReference type="Gene3D" id="6.10.340.10">
    <property type="match status" value="1"/>
</dbReference>
<dbReference type="PROSITE" id="PS50111">
    <property type="entry name" value="CHEMOTAXIS_TRANSDUC_2"/>
    <property type="match status" value="1"/>
</dbReference>
<keyword evidence="7 9" id="KW-0807">Transducer</keyword>
<dbReference type="Pfam" id="PF00015">
    <property type="entry name" value="MCPsignal"/>
    <property type="match status" value="1"/>
</dbReference>
<dbReference type="EMBL" id="CP043028">
    <property type="protein sequence ID" value="QFJ53708.1"/>
    <property type="molecule type" value="Genomic_DNA"/>
</dbReference>
<sequence>MKKKSIFSSVKAKLIFTMVFLAAIPLIAATTINYVRTTSSAKAEAQITLNWSAWYLEGAINKTFSETELALQTLACSQDTIDFIRFGRSEYEVKKQMEIINNYFDDGNVITLSDATGMMILRSDDGKLSDIHERDYWIGAMSGKTTASAVIVSSSTNARSICIGVPVYDASGNMVIGVLHRSYNLEQFREVLGEDGEEAFLVDHQGTLASHAFYEIKVDDAPVLYTDEPYITSDLENEVYQTTIDGTDKYIAYVREPVTGYIVCDAMDIAAVTKSARLSALTTIVFGLILLLLAGILAYLQAVSFTRPIIEVNKTLAELADGSFVKIDKYTNRNDEFGEIVNNTNSLIDKLSTIVGHIKNSSNTVAASSDELSNMADQIATTTETVATSVQHIASGAVQQSEDIQSAAEGSGKITDAVGSVQASTVEMAELAKRMKAASEASTSSLDILQNTSSDMTTKIEEISSRISSTQNAVSNINDRVEGISGIASQTNLLSLNASIEAARAGEMGKGFAVVAEEIRKLADDSDSLASEIRSEMDALLQEAEQAVNAATHVMEGNAEQQKALAKTFESVKGMLEDIEETVRSVDKISNEADTCVDSNALVSSAMTSLSAISEENAASSETTGASVQELSATVSTLADSAASLKDIAEQLNEEMKFFK</sequence>
<dbReference type="CDD" id="cd18773">
    <property type="entry name" value="PDC1_HK_sensor"/>
    <property type="match status" value="1"/>
</dbReference>
<reference evidence="14" key="1">
    <citation type="submission" date="2019-08" db="EMBL/GenBank/DDBJ databases">
        <title>Complete Genome Sequence of the Polysaccharide-Degrading Rumen Bacterium Pseudobutyrivibrio xylanivorans MA3014.</title>
        <authorList>
            <person name="Palevich N."/>
            <person name="Maclean P.H."/>
            <person name="Kelly W.J."/>
            <person name="Leahy S.C."/>
            <person name="Rakonjac J."/>
            <person name="Attwood G.T."/>
        </authorList>
    </citation>
    <scope>NUCLEOTIDE SEQUENCE [LARGE SCALE GENOMIC DNA]</scope>
    <source>
        <strain evidence="14">MA3014</strain>
    </source>
</reference>
<dbReference type="Gene3D" id="1.10.287.950">
    <property type="entry name" value="Methyl-accepting chemotaxis protein"/>
    <property type="match status" value="1"/>
</dbReference>
<protein>
    <submittedName>
        <fullName evidence="13">Methyl-accepting chemotaxis protein</fullName>
    </submittedName>
</protein>
<feature type="domain" description="Methyl-accepting transducer" evidence="11">
    <location>
        <begin position="375"/>
        <end position="632"/>
    </location>
</feature>
<dbReference type="CDD" id="cd06225">
    <property type="entry name" value="HAMP"/>
    <property type="match status" value="1"/>
</dbReference>
<evidence type="ECO:0000256" key="5">
    <source>
        <dbReference type="ARBA" id="ARBA00022989"/>
    </source>
</evidence>
<comment type="subcellular location">
    <subcellularLocation>
        <location evidence="1">Cell membrane</location>
        <topology evidence="1">Multi-pass membrane protein</topology>
    </subcellularLocation>
</comment>
<dbReference type="SUPFAM" id="SSF58104">
    <property type="entry name" value="Methyl-accepting chemotaxis protein (MCP) signaling domain"/>
    <property type="match status" value="1"/>
</dbReference>
<dbReference type="InterPro" id="IPR033479">
    <property type="entry name" value="dCache_1"/>
</dbReference>
<keyword evidence="2" id="KW-1003">Cell membrane</keyword>
<evidence type="ECO:0000256" key="10">
    <source>
        <dbReference type="SAM" id="Phobius"/>
    </source>
</evidence>